<feature type="region of interest" description="Disordered" evidence="1">
    <location>
        <begin position="219"/>
        <end position="256"/>
    </location>
</feature>
<feature type="compositionally biased region" description="Polar residues" evidence="1">
    <location>
        <begin position="48"/>
        <end position="61"/>
    </location>
</feature>
<dbReference type="EMBL" id="FWEW01002281">
    <property type="protein sequence ID" value="SLM38162.1"/>
    <property type="molecule type" value="Genomic_DNA"/>
</dbReference>
<dbReference type="Proteomes" id="UP000192927">
    <property type="component" value="Unassembled WGS sequence"/>
</dbReference>
<sequence length="284" mass="31516">MISTSTKRPRDEDEEEFDGLRTEHQKKPRTLPFRTSPTTKHTILFARSSRSVPKPSTITPDESSDDDDNLPFLSSSPRRRNISCQLSVASSLHLESLSDNDFEMTDSQPPSSPRPWETAPYSHTTSHLSSINHPSYPSFQTLPPAQAYNGGRIATPIYGHFASIDTAMETEIAESSQTQQEIDHDLFIRRRRLPSPISEDEAMDSPTTVAGGMLHKLDMGREGDAFPASAGTATDPPRSNSWPAARRGKGTEKKGKITLSMGYRADCEKCKNKVPGHYSHFITL</sequence>
<proteinExistence type="predicted"/>
<evidence type="ECO:0000256" key="1">
    <source>
        <dbReference type="SAM" id="MobiDB-lite"/>
    </source>
</evidence>
<name>A0A1W5D5B8_9LECA</name>
<protein>
    <submittedName>
        <fullName evidence="2">Uncharacterized protein</fullName>
    </submittedName>
</protein>
<dbReference type="AlphaFoldDB" id="A0A1W5D5B8"/>
<feature type="region of interest" description="Disordered" evidence="1">
    <location>
        <begin position="99"/>
        <end position="129"/>
    </location>
</feature>
<keyword evidence="3" id="KW-1185">Reference proteome</keyword>
<feature type="region of interest" description="Disordered" evidence="1">
    <location>
        <begin position="1"/>
        <end position="78"/>
    </location>
</feature>
<organism evidence="2 3">
    <name type="scientific">Lasallia pustulata</name>
    <dbReference type="NCBI Taxonomy" id="136370"/>
    <lineage>
        <taxon>Eukaryota</taxon>
        <taxon>Fungi</taxon>
        <taxon>Dikarya</taxon>
        <taxon>Ascomycota</taxon>
        <taxon>Pezizomycotina</taxon>
        <taxon>Lecanoromycetes</taxon>
        <taxon>OSLEUM clade</taxon>
        <taxon>Umbilicariomycetidae</taxon>
        <taxon>Umbilicariales</taxon>
        <taxon>Umbilicariaceae</taxon>
        <taxon>Lasallia</taxon>
    </lineage>
</organism>
<accession>A0A1W5D5B8</accession>
<evidence type="ECO:0000313" key="3">
    <source>
        <dbReference type="Proteomes" id="UP000192927"/>
    </source>
</evidence>
<evidence type="ECO:0000313" key="2">
    <source>
        <dbReference type="EMBL" id="SLM38162.1"/>
    </source>
</evidence>
<reference evidence="3" key="1">
    <citation type="submission" date="2017-03" db="EMBL/GenBank/DDBJ databases">
        <authorList>
            <person name="Sharma R."/>
            <person name="Thines M."/>
        </authorList>
    </citation>
    <scope>NUCLEOTIDE SEQUENCE [LARGE SCALE GENOMIC DNA]</scope>
</reference>